<proteinExistence type="predicted"/>
<accession>A0ABS6HZC2</accession>
<comment type="caution">
    <text evidence="1">The sequence shown here is derived from an EMBL/GenBank/DDBJ whole genome shotgun (WGS) entry which is preliminary data.</text>
</comment>
<protein>
    <submittedName>
        <fullName evidence="1">Uncharacterized protein</fullName>
    </submittedName>
</protein>
<sequence length="151" mass="16079">MSEQPIDDAGSTGTIQERELREILGTALGTAQEHILQNGGFLPFGITLSHEGEVRIVMVSPGEPDEDGHIDAGAMLTDVQELLRQGRNDYRAVAIASDVALPEHGSDGIHGTAEHRDGGVMAAVIPYVHTADGFSFGALEPDTHEPSLWVD</sequence>
<dbReference type="EMBL" id="JAHOPC010000001">
    <property type="protein sequence ID" value="MBU8864749.1"/>
    <property type="molecule type" value="Genomic_DNA"/>
</dbReference>
<gene>
    <name evidence="1" type="ORF">KSW38_00360</name>
</gene>
<keyword evidence="2" id="KW-1185">Reference proteome</keyword>
<name>A0ABS6HZC2_9MICC</name>
<dbReference type="RefSeq" id="WP_216921340.1">
    <property type="nucleotide sequence ID" value="NZ_JAHOPC010000001.1"/>
</dbReference>
<dbReference type="Proteomes" id="UP000824166">
    <property type="component" value="Unassembled WGS sequence"/>
</dbReference>
<evidence type="ECO:0000313" key="1">
    <source>
        <dbReference type="EMBL" id="MBU8864749.1"/>
    </source>
</evidence>
<evidence type="ECO:0000313" key="2">
    <source>
        <dbReference type="Proteomes" id="UP000824166"/>
    </source>
</evidence>
<organism evidence="1 2">
    <name type="scientific">Paenarthrobacter aromaticivorans</name>
    <dbReference type="NCBI Taxonomy" id="2849150"/>
    <lineage>
        <taxon>Bacteria</taxon>
        <taxon>Bacillati</taxon>
        <taxon>Actinomycetota</taxon>
        <taxon>Actinomycetes</taxon>
        <taxon>Micrococcales</taxon>
        <taxon>Micrococcaceae</taxon>
        <taxon>Paenarthrobacter</taxon>
    </lineage>
</organism>
<reference evidence="1 2" key="1">
    <citation type="submission" date="2021-06" db="EMBL/GenBank/DDBJ databases">
        <authorList>
            <person name="Jeong J.W."/>
        </authorList>
    </citation>
    <scope>NUCLEOTIDE SEQUENCE [LARGE SCALE GENOMIC DNA]</scope>
    <source>
        <strain evidence="1 2">MMS21-TAE1-1</strain>
    </source>
</reference>